<protein>
    <submittedName>
        <fullName evidence="2">Uncharacterized protein</fullName>
    </submittedName>
</protein>
<proteinExistence type="predicted"/>
<name>A0ABQ0CGY7_9HYPO</name>
<dbReference type="PANTHER" id="PTHR43828">
    <property type="entry name" value="ASPARAGINASE"/>
    <property type="match status" value="1"/>
</dbReference>
<keyword evidence="3" id="KW-1185">Reference proteome</keyword>
<dbReference type="SUPFAM" id="SSF54616">
    <property type="entry name" value="DNA-binding domain of Mlu1-box binding protein MBP1"/>
    <property type="match status" value="1"/>
</dbReference>
<gene>
    <name evidence="2" type="primary">g1135</name>
    <name evidence="2" type="ORF">EsDP_00001135</name>
</gene>
<dbReference type="EMBL" id="BAAFGZ010000024">
    <property type="protein sequence ID" value="GAB0132707.1"/>
    <property type="molecule type" value="Genomic_DNA"/>
</dbReference>
<comment type="caution">
    <text evidence="2">The sequence shown here is derived from an EMBL/GenBank/DDBJ whole genome shotgun (WGS) entry which is preliminary data.</text>
</comment>
<dbReference type="InterPro" id="IPR051642">
    <property type="entry name" value="SWI6-like"/>
</dbReference>
<feature type="region of interest" description="Disordered" evidence="1">
    <location>
        <begin position="27"/>
        <end position="62"/>
    </location>
</feature>
<organism evidence="2 3">
    <name type="scientific">Epichloe bromicola</name>
    <dbReference type="NCBI Taxonomy" id="79588"/>
    <lineage>
        <taxon>Eukaryota</taxon>
        <taxon>Fungi</taxon>
        <taxon>Dikarya</taxon>
        <taxon>Ascomycota</taxon>
        <taxon>Pezizomycotina</taxon>
        <taxon>Sordariomycetes</taxon>
        <taxon>Hypocreomycetidae</taxon>
        <taxon>Hypocreales</taxon>
        <taxon>Clavicipitaceae</taxon>
        <taxon>Epichloe</taxon>
    </lineage>
</organism>
<evidence type="ECO:0000313" key="2">
    <source>
        <dbReference type="EMBL" id="GAB0132707.1"/>
    </source>
</evidence>
<dbReference type="Proteomes" id="UP001562357">
    <property type="component" value="Unassembled WGS sequence"/>
</dbReference>
<dbReference type="PANTHER" id="PTHR43828:SF5">
    <property type="entry name" value="TRANSCRIPTIONAL REPRESSOR XBP1"/>
    <property type="match status" value="1"/>
</dbReference>
<dbReference type="InterPro" id="IPR036887">
    <property type="entry name" value="HTH_APSES_sf"/>
</dbReference>
<evidence type="ECO:0000256" key="1">
    <source>
        <dbReference type="SAM" id="MobiDB-lite"/>
    </source>
</evidence>
<sequence length="240" mass="27539">MLSIEELLNPLDPTSNDDEHVQISIQRQRHAFPHDRPSVTDSIPRNSREEPSRDVKHKYPSTPAAKGAINFPPFEEVNEEAVREIIKYRIPQFGYIHRSCEHIPYNSSKRDFSSKTGRGFIEAFKYTFQVPDQAPVYTVMWDYSIGLVRMTPFFKSMGYAKTKPSQALDKNPGLRDVCPSITGGAVLAQGTCVDMKTTRTYWMEFDMNAGYWMPFYCARALLYIASITTVRRYDDQQAAD</sequence>
<accession>A0ABQ0CGY7</accession>
<evidence type="ECO:0000313" key="3">
    <source>
        <dbReference type="Proteomes" id="UP001562357"/>
    </source>
</evidence>
<dbReference type="Gene3D" id="3.10.260.10">
    <property type="entry name" value="Transcription regulator HTH, APSES-type DNA-binding domain"/>
    <property type="match status" value="1"/>
</dbReference>
<reference evidence="3" key="1">
    <citation type="submission" date="2024-06" db="EMBL/GenBank/DDBJ databases">
        <title>Draft Genome Sequences of Epichloe bromicola Strains Isolated from Elymus ciliaris.</title>
        <authorList>
            <consortium name="Epichloe bromicola genome sequencing consortium"/>
            <person name="Miura A."/>
            <person name="Imano S."/>
            <person name="Ashida A."/>
            <person name="Sato I."/>
            <person name="Chiba S."/>
            <person name="Tanaka A."/>
            <person name="Camagna M."/>
            <person name="Takemoto D."/>
        </authorList>
    </citation>
    <scope>NUCLEOTIDE SEQUENCE [LARGE SCALE GENOMIC DNA]</scope>
    <source>
        <strain evidence="3">DP</strain>
    </source>
</reference>